<evidence type="ECO:0000313" key="2">
    <source>
        <dbReference type="EMBL" id="SMB80196.1"/>
    </source>
</evidence>
<dbReference type="STRING" id="1122938.SAMN05660772_00565"/>
<gene>
    <name evidence="2" type="ORF">SAMN05660772_00565</name>
</gene>
<dbReference type="GO" id="GO:0019645">
    <property type="term" value="P:anaerobic electron transport chain"/>
    <property type="evidence" value="ECO:0007669"/>
    <property type="project" value="InterPro"/>
</dbReference>
<reference evidence="3" key="1">
    <citation type="submission" date="2017-04" db="EMBL/GenBank/DDBJ databases">
        <authorList>
            <person name="Varghese N."/>
            <person name="Submissions S."/>
        </authorList>
    </citation>
    <scope>NUCLEOTIDE SEQUENCE [LARGE SCALE GENOMIC DNA]</scope>
    <source>
        <strain evidence="3">DSM 23072</strain>
    </source>
</reference>
<feature type="transmembrane region" description="Helical" evidence="1">
    <location>
        <begin position="254"/>
        <end position="275"/>
    </location>
</feature>
<keyword evidence="3" id="KW-1185">Reference proteome</keyword>
<dbReference type="GO" id="GO:0005886">
    <property type="term" value="C:plasma membrane"/>
    <property type="evidence" value="ECO:0007669"/>
    <property type="project" value="TreeGrafter"/>
</dbReference>
<organism evidence="2 3">
    <name type="scientific">Pasteurella testudinis DSM 23072</name>
    <dbReference type="NCBI Taxonomy" id="1122938"/>
    <lineage>
        <taxon>Bacteria</taxon>
        <taxon>Pseudomonadati</taxon>
        <taxon>Pseudomonadota</taxon>
        <taxon>Gammaproteobacteria</taxon>
        <taxon>Pasteurellales</taxon>
        <taxon>Pasteurellaceae</taxon>
        <taxon>Pasteurella</taxon>
    </lineage>
</organism>
<dbReference type="GO" id="GO:0009390">
    <property type="term" value="C:dimethyl sulfoxide reductase complex"/>
    <property type="evidence" value="ECO:0007669"/>
    <property type="project" value="TreeGrafter"/>
</dbReference>
<dbReference type="EMBL" id="FWWV01000002">
    <property type="protein sequence ID" value="SMB80196.1"/>
    <property type="molecule type" value="Genomic_DNA"/>
</dbReference>
<feature type="transmembrane region" description="Helical" evidence="1">
    <location>
        <begin position="119"/>
        <end position="140"/>
    </location>
</feature>
<dbReference type="PANTHER" id="PTHR38095">
    <property type="entry name" value="ANAEROBIC DIMETHYL SULFOXIDE REDUCTASE CHAIN YNFH"/>
    <property type="match status" value="1"/>
</dbReference>
<feature type="transmembrane region" description="Helical" evidence="1">
    <location>
        <begin position="12"/>
        <end position="33"/>
    </location>
</feature>
<evidence type="ECO:0000313" key="3">
    <source>
        <dbReference type="Proteomes" id="UP000192408"/>
    </source>
</evidence>
<dbReference type="GO" id="GO:0009389">
    <property type="term" value="F:dimethyl sulfoxide reductase activity"/>
    <property type="evidence" value="ECO:0007669"/>
    <property type="project" value="TreeGrafter"/>
</dbReference>
<proteinExistence type="predicted"/>
<protein>
    <submittedName>
        <fullName evidence="2">Anaerobic dimethyl sulfoxide reductase subunit C (DMSO reductase anchor subunit)</fullName>
    </submittedName>
</protein>
<feature type="transmembrane region" description="Helical" evidence="1">
    <location>
        <begin position="223"/>
        <end position="242"/>
    </location>
</feature>
<evidence type="ECO:0000256" key="1">
    <source>
        <dbReference type="SAM" id="Phobius"/>
    </source>
</evidence>
<accession>A0A1W1UGI0</accession>
<feature type="transmembrane region" description="Helical" evidence="1">
    <location>
        <begin position="45"/>
        <end position="68"/>
    </location>
</feature>
<dbReference type="InterPro" id="IPR007059">
    <property type="entry name" value="DmsC"/>
</dbReference>
<keyword evidence="1" id="KW-1133">Transmembrane helix</keyword>
<dbReference type="RefSeq" id="WP_084255892.1">
    <property type="nucleotide sequence ID" value="NZ_FWWV01000002.1"/>
</dbReference>
<feature type="transmembrane region" description="Helical" evidence="1">
    <location>
        <begin position="152"/>
        <end position="170"/>
    </location>
</feature>
<feature type="transmembrane region" description="Helical" evidence="1">
    <location>
        <begin position="88"/>
        <end position="107"/>
    </location>
</feature>
<dbReference type="PANTHER" id="PTHR38095:SF1">
    <property type="entry name" value="ANAEROBIC DIMETHYL SULFOXIDE REDUCTASE CHAIN YNFH"/>
    <property type="match status" value="1"/>
</dbReference>
<dbReference type="Proteomes" id="UP000192408">
    <property type="component" value="Unassembled WGS sequence"/>
</dbReference>
<name>A0A1W1UGI0_9PAST</name>
<feature type="transmembrane region" description="Helical" evidence="1">
    <location>
        <begin position="182"/>
        <end position="203"/>
    </location>
</feature>
<keyword evidence="1" id="KW-0472">Membrane</keyword>
<dbReference type="Pfam" id="PF04976">
    <property type="entry name" value="DmsC"/>
    <property type="match status" value="1"/>
</dbReference>
<keyword evidence="1" id="KW-0812">Transmembrane</keyword>
<sequence>MNAGLHELPLVLFTVLAQSAVGAIMLMAVYLLLPTDNPPRQRKVILFLLLPLILLGLAFVASIMHLGSPLRAFNSLNRIGESALSNEIAGGMLFFAVAGLYWLLHFIKKMPSALDKLWLVLVIAYGCLFMFIMSSVYLISTVPTWDNPYTPSAFLLTAILSGFALGYALLRFADVTPVQLRFVPPILLLALVAAILLTVSQAFSLSDIQTSVQKASTLVADYGNMMMVRIALLFVGIGLLFYSRSIQSGARLSLCLCVLCILFAELIGRTLFYGLHMTAGTAIGS</sequence>
<dbReference type="AlphaFoldDB" id="A0A1W1UGI0"/>